<dbReference type="InterPro" id="IPR011990">
    <property type="entry name" value="TPR-like_helical_dom_sf"/>
</dbReference>
<dbReference type="InterPro" id="IPR013105">
    <property type="entry name" value="TPR_2"/>
</dbReference>
<dbReference type="SUPFAM" id="SSF48452">
    <property type="entry name" value="TPR-like"/>
    <property type="match status" value="1"/>
</dbReference>
<evidence type="ECO:0000313" key="5">
    <source>
        <dbReference type="EMBL" id="VYU56506.1"/>
    </source>
</evidence>
<dbReference type="SUPFAM" id="SSF103088">
    <property type="entry name" value="OmpA-like"/>
    <property type="match status" value="1"/>
</dbReference>
<dbReference type="EMBL" id="CACRUT010000023">
    <property type="protein sequence ID" value="VYU56506.1"/>
    <property type="molecule type" value="Genomic_DNA"/>
</dbReference>
<evidence type="ECO:0000256" key="1">
    <source>
        <dbReference type="ARBA" id="ARBA00022737"/>
    </source>
</evidence>
<dbReference type="PROSITE" id="PS50005">
    <property type="entry name" value="TPR"/>
    <property type="match status" value="1"/>
</dbReference>
<keyword evidence="4" id="KW-0732">Signal</keyword>
<accession>A0A6N3FXB7</accession>
<evidence type="ECO:0000256" key="4">
    <source>
        <dbReference type="SAM" id="SignalP"/>
    </source>
</evidence>
<name>A0A6N3FXB7_9BACT</name>
<evidence type="ECO:0000256" key="3">
    <source>
        <dbReference type="PROSITE-ProRule" id="PRU00339"/>
    </source>
</evidence>
<feature type="chain" id="PRO_5026904679" evidence="4">
    <location>
        <begin position="26"/>
        <end position="446"/>
    </location>
</feature>
<keyword evidence="1" id="KW-0677">Repeat</keyword>
<reference evidence="5" key="1">
    <citation type="submission" date="2019-11" db="EMBL/GenBank/DDBJ databases">
        <authorList>
            <person name="Feng L."/>
        </authorList>
    </citation>
    <scope>NUCLEOTIDE SEQUENCE</scope>
    <source>
        <strain evidence="5">PclaraLFYP37</strain>
    </source>
</reference>
<sequence length="446" mass="49733">MKRINDIQAWMGAAALCLSSCPLSAQQVVPTGEPVLSWQDSTQLKVAFSVAAGDVEITSDDRLILTPRLTTKAGDTLTLPPVELAGKRNRRYFDRRAALRGEERAVVAAAADTLYYNKVVGVEPWMRASALSLTVDCEFENCCDVRPLAALDLGVTRWFTPKPKAVMPVLSVAEQIAEREPVLKPISEYKPYTRDIPLRKMKDALYVHFPVGKWDLREDFRDNEATLSRIVDMMRRVKDDKTSSIVKVVIVGLASIEGSVAFNEHLAGRRAEVLKDYLDARVDMPDGVYEVVGAGEAWADLRDVIAESDLDERQELLQIIDNTPDENLREQRIRKLNGGRPYQYLKQSVFADQRNSGYIRAYYEAVPDKGAEAINRAVALVREGRDAEAVTLLEPLADERKWNTLGVAYFKTGRRTEAVECFERAVKAGDSEAAGNLKGVRAVEGR</sequence>
<dbReference type="Gene3D" id="1.25.40.10">
    <property type="entry name" value="Tetratricopeptide repeat domain"/>
    <property type="match status" value="1"/>
</dbReference>
<dbReference type="Pfam" id="PF07719">
    <property type="entry name" value="TPR_2"/>
    <property type="match status" value="1"/>
</dbReference>
<feature type="repeat" description="TPR" evidence="3">
    <location>
        <begin position="399"/>
        <end position="432"/>
    </location>
</feature>
<dbReference type="Gene3D" id="3.30.1330.60">
    <property type="entry name" value="OmpA-like domain"/>
    <property type="match status" value="1"/>
</dbReference>
<gene>
    <name evidence="5" type="ORF">PCLFYP37_00261</name>
</gene>
<organism evidence="5">
    <name type="scientific">Paraprevotella clara</name>
    <dbReference type="NCBI Taxonomy" id="454154"/>
    <lineage>
        <taxon>Bacteria</taxon>
        <taxon>Pseudomonadati</taxon>
        <taxon>Bacteroidota</taxon>
        <taxon>Bacteroidia</taxon>
        <taxon>Bacteroidales</taxon>
        <taxon>Prevotellaceae</taxon>
        <taxon>Paraprevotella</taxon>
    </lineage>
</organism>
<keyword evidence="2 3" id="KW-0802">TPR repeat</keyword>
<dbReference type="InterPro" id="IPR019734">
    <property type="entry name" value="TPR_rpt"/>
</dbReference>
<proteinExistence type="predicted"/>
<feature type="signal peptide" evidence="4">
    <location>
        <begin position="1"/>
        <end position="25"/>
    </location>
</feature>
<evidence type="ECO:0000256" key="2">
    <source>
        <dbReference type="ARBA" id="ARBA00022803"/>
    </source>
</evidence>
<dbReference type="RefSeq" id="WP_412442412.1">
    <property type="nucleotide sequence ID" value="NZ_CACRUT010000023.1"/>
</dbReference>
<dbReference type="AlphaFoldDB" id="A0A6N3FXB7"/>
<dbReference type="InterPro" id="IPR036737">
    <property type="entry name" value="OmpA-like_sf"/>
</dbReference>
<protein>
    <submittedName>
        <fullName evidence="5">DUF based on B. Theta Gene description</fullName>
    </submittedName>
</protein>